<reference evidence="1" key="1">
    <citation type="submission" date="2016-10" db="EMBL/GenBank/DDBJ databases">
        <authorList>
            <person name="de Groot N.N."/>
        </authorList>
    </citation>
    <scope>NUCLEOTIDE SEQUENCE</scope>
</reference>
<name>A0A1W1BL35_9ZZZZ</name>
<protein>
    <recommendedName>
        <fullName evidence="2">Cytochrome C</fullName>
    </recommendedName>
</protein>
<accession>A0A1W1BL35</accession>
<organism evidence="1">
    <name type="scientific">hydrothermal vent metagenome</name>
    <dbReference type="NCBI Taxonomy" id="652676"/>
    <lineage>
        <taxon>unclassified sequences</taxon>
        <taxon>metagenomes</taxon>
        <taxon>ecological metagenomes</taxon>
    </lineage>
</organism>
<proteinExistence type="predicted"/>
<dbReference type="EMBL" id="FPHE01000052">
    <property type="protein sequence ID" value="SFV54218.1"/>
    <property type="molecule type" value="Genomic_DNA"/>
</dbReference>
<evidence type="ECO:0008006" key="2">
    <source>
        <dbReference type="Google" id="ProtNLM"/>
    </source>
</evidence>
<evidence type="ECO:0000313" key="1">
    <source>
        <dbReference type="EMBL" id="SFV54218.1"/>
    </source>
</evidence>
<sequence length="104" mass="11363">MKKIIKLTISAILGITLVTTVTSADVAKGQKLYVKKLKVKCGISGSAFAAKHTQDKWEEIYDAGKLSDEIKKICKGHTLGEKLLPHIYDFAYEYASDSGNVPSC</sequence>
<gene>
    <name evidence="1" type="ORF">MNB_SV-12-892</name>
</gene>
<dbReference type="AlphaFoldDB" id="A0A1W1BL35"/>